<dbReference type="GO" id="GO:0005737">
    <property type="term" value="C:cytoplasm"/>
    <property type="evidence" value="ECO:0007669"/>
    <property type="project" value="UniProtKB-SubCell"/>
</dbReference>
<dbReference type="PRINTS" id="PR00987">
    <property type="entry name" value="TRNASYNTHGLU"/>
</dbReference>
<dbReference type="InterPro" id="IPR014729">
    <property type="entry name" value="Rossmann-like_a/b/a_fold"/>
</dbReference>
<keyword evidence="6 7" id="KW-0030">Aminoacyl-tRNA synthetase</keyword>
<dbReference type="InterPro" id="IPR000924">
    <property type="entry name" value="Glu/Gln-tRNA-synth"/>
</dbReference>
<sequence length="490" mass="56387">MKKTRTRFAPSPTGYMHIGNLRTALFEYLIAKHDGGDFILRIEDTDQERQVEGAVDVIYDTMKTCGLNWDEGPDIGGEHGPYIQSERLPMYKGYAEELVKLGGAHYCFCSEEEIEAQRKEAESLGISFKFNDPCKHLSKEEIQEKLDAKEPYVIRQTINEVGETSFDDMVYGHIEFDGDLLDEQILIKSDGFPTYNFANIIDDHQMEISHVVRGNEYLSSTPKYNLIYDAYGWQRPTYVHVPPVMKDEHHKLSKRNGDASFQDLVKKGYLPEAIINYIALLGWAPETEQEIYTMDELIKVFNIERISKSPAIFDIDKLTWMNGMYLRNMDEETYFETVRPYLEEGIHSDIDLKEVAKIIQPRIDRLDQIVESVDFFDTLVDYDLEMYRHKKMKTTKEIALKSLKAVYEALSTFDNWADQQAVHDVLLALPAQLEMKNGQVLWPVRTALTGKQFTPGGAIEIAHILGKEESLRRIQIGIDRLEQALSEPAE</sequence>
<keyword evidence="4 7" id="KW-0067">ATP-binding</keyword>
<evidence type="ECO:0000256" key="4">
    <source>
        <dbReference type="ARBA" id="ARBA00022840"/>
    </source>
</evidence>
<dbReference type="EMBL" id="JAQNCK010000001">
    <property type="protein sequence ID" value="MDC0827188.1"/>
    <property type="molecule type" value="Genomic_DNA"/>
</dbReference>
<feature type="domain" description="Glutamyl/glutaminyl-tRNA synthetase class Ib catalytic" evidence="8">
    <location>
        <begin position="4"/>
        <end position="320"/>
    </location>
</feature>
<evidence type="ECO:0000256" key="1">
    <source>
        <dbReference type="ARBA" id="ARBA00007894"/>
    </source>
</evidence>
<dbReference type="InterPro" id="IPR033910">
    <property type="entry name" value="GluRS_core"/>
</dbReference>
<dbReference type="NCBIfam" id="TIGR00464">
    <property type="entry name" value="gltX_bact"/>
    <property type="match status" value="1"/>
</dbReference>
<dbReference type="SUPFAM" id="SSF52374">
    <property type="entry name" value="Nucleotidylyl transferase"/>
    <property type="match status" value="1"/>
</dbReference>
<dbReference type="GO" id="GO:0008270">
    <property type="term" value="F:zinc ion binding"/>
    <property type="evidence" value="ECO:0007669"/>
    <property type="project" value="UniProtKB-UniRule"/>
</dbReference>
<comment type="similarity">
    <text evidence="1 7">Belongs to the class-I aminoacyl-tRNA synthetase family. Glutamate--tRNA ligase type 1 subfamily.</text>
</comment>
<dbReference type="Gene3D" id="3.40.50.620">
    <property type="entry name" value="HUPs"/>
    <property type="match status" value="1"/>
</dbReference>
<protein>
    <recommendedName>
        <fullName evidence="7">Glutamate--tRNA ligase</fullName>
        <ecNumber evidence="7">6.1.1.17</ecNumber>
    </recommendedName>
    <alternativeName>
        <fullName evidence="7">Glutamyl-tRNA synthetase</fullName>
        <shortName evidence="7">GluRS</shortName>
    </alternativeName>
</protein>
<dbReference type="GO" id="GO:0006424">
    <property type="term" value="P:glutamyl-tRNA aminoacylation"/>
    <property type="evidence" value="ECO:0007669"/>
    <property type="project" value="UniProtKB-UniRule"/>
</dbReference>
<dbReference type="GO" id="GO:0005524">
    <property type="term" value="F:ATP binding"/>
    <property type="evidence" value="ECO:0007669"/>
    <property type="project" value="UniProtKB-UniRule"/>
</dbReference>
<evidence type="ECO:0000256" key="7">
    <source>
        <dbReference type="HAMAP-Rule" id="MF_00022"/>
    </source>
</evidence>
<dbReference type="InterPro" id="IPR008925">
    <property type="entry name" value="aa_tRNA-synth_I_cd-bd_sf"/>
</dbReference>
<dbReference type="Pfam" id="PF00749">
    <property type="entry name" value="tRNA-synt_1c"/>
    <property type="match status" value="1"/>
</dbReference>
<dbReference type="PROSITE" id="PS00178">
    <property type="entry name" value="AA_TRNA_LIGASE_I"/>
    <property type="match status" value="1"/>
</dbReference>
<feature type="binding site" evidence="7">
    <location>
        <position position="254"/>
    </location>
    <ligand>
        <name>ATP</name>
        <dbReference type="ChEBI" id="CHEBI:30616"/>
    </ligand>
</feature>
<comment type="caution">
    <text evidence="11">The sequence shown here is derived from an EMBL/GenBank/DDBJ whole genome shotgun (WGS) entry which is preliminary data.</text>
</comment>
<feature type="binding site" evidence="7">
    <location>
        <position position="134"/>
    </location>
    <ligand>
        <name>Zn(2+)</name>
        <dbReference type="ChEBI" id="CHEBI:29105"/>
    </ligand>
</feature>
<feature type="binding site" evidence="7">
    <location>
        <position position="136"/>
    </location>
    <ligand>
        <name>Zn(2+)</name>
        <dbReference type="ChEBI" id="CHEBI:29105"/>
    </ligand>
</feature>
<dbReference type="InterPro" id="IPR001412">
    <property type="entry name" value="aa-tRNA-synth_I_CS"/>
</dbReference>
<organism evidence="11 12">
    <name type="scientific">Faecalitalea cylindroides</name>
    <dbReference type="NCBI Taxonomy" id="39483"/>
    <lineage>
        <taxon>Bacteria</taxon>
        <taxon>Bacillati</taxon>
        <taxon>Bacillota</taxon>
        <taxon>Erysipelotrichia</taxon>
        <taxon>Erysipelotrichales</taxon>
        <taxon>Erysipelotrichaceae</taxon>
        <taxon>Faecalitalea</taxon>
    </lineage>
</organism>
<accession>A0A1Y4LVV0</accession>
<comment type="function">
    <text evidence="7">Catalyzes the attachment of glutamate to tRNA(Glu) in a two-step reaction: glutamate is first activated by ATP to form Glu-AMP and then transferred to the acceptor end of tRNA(Glu).</text>
</comment>
<dbReference type="PANTHER" id="PTHR43311">
    <property type="entry name" value="GLUTAMATE--TRNA LIGASE"/>
    <property type="match status" value="1"/>
</dbReference>
<feature type="short sequence motif" description="'KMSKS' region" evidence="7">
    <location>
        <begin position="251"/>
        <end position="255"/>
    </location>
</feature>
<dbReference type="Proteomes" id="UP000195447">
    <property type="component" value="Unassembled WGS sequence"/>
</dbReference>
<dbReference type="EC" id="6.1.1.17" evidence="7"/>
<dbReference type="Pfam" id="PF19269">
    <property type="entry name" value="Anticodon_2"/>
    <property type="match status" value="1"/>
</dbReference>
<dbReference type="InterPro" id="IPR004527">
    <property type="entry name" value="Glu-tRNA-ligase_bac/mito"/>
</dbReference>
<evidence type="ECO:0000256" key="6">
    <source>
        <dbReference type="ARBA" id="ARBA00023146"/>
    </source>
</evidence>
<dbReference type="InterPro" id="IPR020751">
    <property type="entry name" value="aa-tRNA-synth_I_codon-bd_sub2"/>
</dbReference>
<comment type="cofactor">
    <cofactor evidence="7">
        <name>Zn(2+)</name>
        <dbReference type="ChEBI" id="CHEBI:29105"/>
    </cofactor>
    <text evidence="7">Binds 1 zinc ion per subunit.</text>
</comment>
<keyword evidence="12" id="KW-1185">Reference proteome</keyword>
<keyword evidence="7" id="KW-0862">Zinc</keyword>
<dbReference type="GO" id="GO:0000049">
    <property type="term" value="F:tRNA binding"/>
    <property type="evidence" value="ECO:0007669"/>
    <property type="project" value="InterPro"/>
</dbReference>
<reference evidence="11" key="2">
    <citation type="journal article" date="2018" name="BMC Genomics">
        <title>Whole genome sequencing and function prediction of 133 gut anaerobes isolated from chicken caecum in pure cultures.</title>
        <authorList>
            <person name="Medvecky M."/>
            <person name="Cejkova D."/>
            <person name="Polansky O."/>
            <person name="Karasova D."/>
            <person name="Kubasova T."/>
            <person name="Cizek A."/>
            <person name="Rychlik I."/>
        </authorList>
    </citation>
    <scope>NUCLEOTIDE SEQUENCE</scope>
    <source>
        <strain evidence="11">An178</strain>
    </source>
</reference>
<feature type="binding site" evidence="7">
    <location>
        <position position="109"/>
    </location>
    <ligand>
        <name>Zn(2+)</name>
        <dbReference type="ChEBI" id="CHEBI:29105"/>
    </ligand>
</feature>
<gene>
    <name evidence="7 10" type="primary">gltX</name>
    <name evidence="11" type="ORF">B5F14_06375</name>
    <name evidence="10" type="ORF">POG00_00525</name>
</gene>
<evidence type="ECO:0000313" key="10">
    <source>
        <dbReference type="EMBL" id="MDC0827188.1"/>
    </source>
</evidence>
<dbReference type="CDD" id="cd00808">
    <property type="entry name" value="GluRS_core"/>
    <property type="match status" value="1"/>
</dbReference>
<evidence type="ECO:0000256" key="3">
    <source>
        <dbReference type="ARBA" id="ARBA00022741"/>
    </source>
</evidence>
<dbReference type="AlphaFoldDB" id="A0A1Y4LVV0"/>
<dbReference type="InterPro" id="IPR045462">
    <property type="entry name" value="aa-tRNA-synth_I_cd-bd"/>
</dbReference>
<dbReference type="GO" id="GO:0004818">
    <property type="term" value="F:glutamate-tRNA ligase activity"/>
    <property type="evidence" value="ECO:0007669"/>
    <property type="project" value="UniProtKB-UniRule"/>
</dbReference>
<feature type="domain" description="Aminoacyl-tRNA synthetase class I anticodon-binding" evidence="9">
    <location>
        <begin position="335"/>
        <end position="478"/>
    </location>
</feature>
<proteinExistence type="inferred from homology"/>
<dbReference type="SUPFAM" id="SSF48163">
    <property type="entry name" value="An anticodon-binding domain of class I aminoacyl-tRNA synthetases"/>
    <property type="match status" value="1"/>
</dbReference>
<evidence type="ECO:0000313" key="11">
    <source>
        <dbReference type="EMBL" id="OUP60040.1"/>
    </source>
</evidence>
<comment type="catalytic activity">
    <reaction evidence="7">
        <text>tRNA(Glu) + L-glutamate + ATP = L-glutamyl-tRNA(Glu) + AMP + diphosphate</text>
        <dbReference type="Rhea" id="RHEA:23540"/>
        <dbReference type="Rhea" id="RHEA-COMP:9663"/>
        <dbReference type="Rhea" id="RHEA-COMP:9680"/>
        <dbReference type="ChEBI" id="CHEBI:29985"/>
        <dbReference type="ChEBI" id="CHEBI:30616"/>
        <dbReference type="ChEBI" id="CHEBI:33019"/>
        <dbReference type="ChEBI" id="CHEBI:78442"/>
        <dbReference type="ChEBI" id="CHEBI:78520"/>
        <dbReference type="ChEBI" id="CHEBI:456215"/>
        <dbReference type="EC" id="6.1.1.17"/>
    </reaction>
</comment>
<evidence type="ECO:0000259" key="8">
    <source>
        <dbReference type="Pfam" id="PF00749"/>
    </source>
</evidence>
<dbReference type="FunFam" id="3.40.50.620:FF:000045">
    <property type="entry name" value="Glutamate--tRNA ligase, mitochondrial"/>
    <property type="match status" value="1"/>
</dbReference>
<comment type="subunit">
    <text evidence="7">Monomer.</text>
</comment>
<evidence type="ECO:0000256" key="5">
    <source>
        <dbReference type="ARBA" id="ARBA00022917"/>
    </source>
</evidence>
<dbReference type="InterPro" id="IPR020058">
    <property type="entry name" value="Glu/Gln-tRNA-synth_Ib_cat-dom"/>
</dbReference>
<feature type="binding site" evidence="7">
    <location>
        <position position="107"/>
    </location>
    <ligand>
        <name>Zn(2+)</name>
        <dbReference type="ChEBI" id="CHEBI:29105"/>
    </ligand>
</feature>
<reference evidence="10" key="3">
    <citation type="submission" date="2023-01" db="EMBL/GenBank/DDBJ databases">
        <title>Human gut microbiome strain richness.</title>
        <authorList>
            <person name="Chen-Liaw A."/>
        </authorList>
    </citation>
    <scope>NUCLEOTIDE SEQUENCE</scope>
    <source>
        <strain evidence="10">D55st1_G4_D55t1_190419</strain>
    </source>
</reference>
<reference evidence="12" key="1">
    <citation type="submission" date="2017-04" db="EMBL/GenBank/DDBJ databases">
        <title>Function of individual gut microbiota members based on whole genome sequencing of pure cultures obtained from chicken caecum.</title>
        <authorList>
            <person name="Medvecky M."/>
            <person name="Cejkova D."/>
            <person name="Polansky O."/>
            <person name="Karasova D."/>
            <person name="Kubasova T."/>
            <person name="Cizek A."/>
            <person name="Rychlik I."/>
        </authorList>
    </citation>
    <scope>NUCLEOTIDE SEQUENCE [LARGE SCALE GENOMIC DNA]</scope>
    <source>
        <strain evidence="12">An178</strain>
    </source>
</reference>
<dbReference type="RefSeq" id="WP_035403643.1">
    <property type="nucleotide sequence ID" value="NZ_CABKSV010000109.1"/>
</dbReference>
<dbReference type="PANTHER" id="PTHR43311:SF2">
    <property type="entry name" value="GLUTAMATE--TRNA LIGASE, MITOCHONDRIAL-RELATED"/>
    <property type="match status" value="1"/>
</dbReference>
<comment type="subcellular location">
    <subcellularLocation>
        <location evidence="7">Cytoplasm</location>
    </subcellularLocation>
</comment>
<keyword evidence="3 7" id="KW-0547">Nucleotide-binding</keyword>
<dbReference type="InterPro" id="IPR049940">
    <property type="entry name" value="GluQ/Sye"/>
</dbReference>
<evidence type="ECO:0000313" key="12">
    <source>
        <dbReference type="Proteomes" id="UP000195447"/>
    </source>
</evidence>
<name>A0A1Y4LVV0_9FIRM</name>
<keyword evidence="2 7" id="KW-0436">Ligase</keyword>
<evidence type="ECO:0000259" key="9">
    <source>
        <dbReference type="Pfam" id="PF19269"/>
    </source>
</evidence>
<dbReference type="Gene3D" id="1.10.10.350">
    <property type="match status" value="1"/>
</dbReference>
<dbReference type="Proteomes" id="UP001220658">
    <property type="component" value="Unassembled WGS sequence"/>
</dbReference>
<dbReference type="HAMAP" id="MF_00022">
    <property type="entry name" value="Glu_tRNA_synth_type1"/>
    <property type="match status" value="1"/>
</dbReference>
<dbReference type="EMBL" id="NFKM01000011">
    <property type="protein sequence ID" value="OUP60040.1"/>
    <property type="molecule type" value="Genomic_DNA"/>
</dbReference>
<keyword evidence="7" id="KW-0963">Cytoplasm</keyword>
<keyword evidence="7" id="KW-0479">Metal-binding</keyword>
<keyword evidence="5 7" id="KW-0648">Protein biosynthesis</keyword>
<evidence type="ECO:0000256" key="2">
    <source>
        <dbReference type="ARBA" id="ARBA00022598"/>
    </source>
</evidence>
<feature type="short sequence motif" description="'HIGH' region" evidence="7">
    <location>
        <begin position="10"/>
        <end position="20"/>
    </location>
</feature>